<reference evidence="1 2" key="1">
    <citation type="submission" date="2017-04" db="EMBL/GenBank/DDBJ databases">
        <authorList>
            <person name="Afonso C.L."/>
            <person name="Miller P.J."/>
            <person name="Scott M.A."/>
            <person name="Spackman E."/>
            <person name="Goraichik I."/>
            <person name="Dimitrov K.M."/>
            <person name="Suarez D.L."/>
            <person name="Swayne D.E."/>
        </authorList>
    </citation>
    <scope>NUCLEOTIDE SEQUENCE [LARGE SCALE GENOMIC DNA]</scope>
    <source>
        <strain evidence="1 2">A2P</strain>
    </source>
</reference>
<organism evidence="1 2">
    <name type="scientific">Azospirillum oryzae</name>
    <dbReference type="NCBI Taxonomy" id="286727"/>
    <lineage>
        <taxon>Bacteria</taxon>
        <taxon>Pseudomonadati</taxon>
        <taxon>Pseudomonadota</taxon>
        <taxon>Alphaproteobacteria</taxon>
        <taxon>Rhodospirillales</taxon>
        <taxon>Azospirillaceae</taxon>
        <taxon>Azospirillum</taxon>
    </lineage>
</organism>
<evidence type="ECO:0000313" key="1">
    <source>
        <dbReference type="EMBL" id="SMF34136.1"/>
    </source>
</evidence>
<sequence length="75" mass="8333">MSHTNHAKDLVRMANQIAVHFASYPREEAVTETATHIRKFWDPRMRAGLFAHVQAGGEADLHEVARGAVGVLQAR</sequence>
<dbReference type="Proteomes" id="UP000192936">
    <property type="component" value="Unassembled WGS sequence"/>
</dbReference>
<dbReference type="EMBL" id="FXAK01000002">
    <property type="protein sequence ID" value="SMF34136.1"/>
    <property type="molecule type" value="Genomic_DNA"/>
</dbReference>
<dbReference type="RefSeq" id="WP_085084198.1">
    <property type="nucleotide sequence ID" value="NZ_FXAK01000002.1"/>
</dbReference>
<evidence type="ECO:0000313" key="2">
    <source>
        <dbReference type="Proteomes" id="UP000192936"/>
    </source>
</evidence>
<proteinExistence type="predicted"/>
<dbReference type="Pfam" id="PF11390">
    <property type="entry name" value="FdsD"/>
    <property type="match status" value="1"/>
</dbReference>
<dbReference type="OrthoDB" id="7409377at2"/>
<name>A0A1X7EHS4_9PROT</name>
<dbReference type="AlphaFoldDB" id="A0A1X7EHS4"/>
<accession>A0A1X7EHS4</accession>
<protein>
    <submittedName>
        <fullName evidence="1">Formate dehydrogenase delta subunit</fullName>
    </submittedName>
</protein>
<dbReference type="STRING" id="286727.SAMN02982917_1715"/>
<gene>
    <name evidence="1" type="ORF">SAMN02982917_1715</name>
</gene>
<dbReference type="InterPro" id="IPR021074">
    <property type="entry name" value="Formate_DH_dsu"/>
</dbReference>